<keyword evidence="13 36" id="KW-0496">Mitochondrion</keyword>
<evidence type="ECO:0000313" key="24">
    <source>
        <dbReference type="EMBL" id="QCQ68569.1"/>
    </source>
</evidence>
<dbReference type="RefSeq" id="YP_009640137.1">
    <property type="nucleotide sequence ID" value="NC_042370.1"/>
</dbReference>
<keyword evidence="5 13" id="KW-0812">Transmembrane</keyword>
<feature type="transmembrane region" description="Helical" evidence="14">
    <location>
        <begin position="96"/>
        <end position="117"/>
    </location>
</feature>
<dbReference type="EMBL" id="MK292685">
    <property type="protein sequence ID" value="QCQ68721.1"/>
    <property type="molecule type" value="Genomic_DNA"/>
</dbReference>
<feature type="transmembrane region" description="Helical" evidence="14">
    <location>
        <begin position="64"/>
        <end position="84"/>
    </location>
</feature>
<dbReference type="PANTHER" id="PTHR22888">
    <property type="entry name" value="CYTOCHROME C OXIDASE, SUBUNIT II"/>
    <property type="match status" value="1"/>
</dbReference>
<keyword evidence="13" id="KW-0999">Mitochondrion inner membrane</keyword>
<evidence type="ECO:0000256" key="5">
    <source>
        <dbReference type="ARBA" id="ARBA00022692"/>
    </source>
</evidence>
<dbReference type="EMBL" id="MK292703">
    <property type="protein sequence ID" value="QCQ68987.1"/>
    <property type="molecule type" value="Genomic_DNA"/>
</dbReference>
<dbReference type="Gene3D" id="2.60.40.420">
    <property type="entry name" value="Cupredoxins - blue copper proteins"/>
    <property type="match status" value="1"/>
</dbReference>
<dbReference type="EMBL" id="MK292702">
    <property type="protein sequence ID" value="QCQ68968.1"/>
    <property type="molecule type" value="Genomic_DNA"/>
</dbReference>
<evidence type="ECO:0000256" key="2">
    <source>
        <dbReference type="ARBA" id="ARBA00007866"/>
    </source>
</evidence>
<evidence type="ECO:0000256" key="11">
    <source>
        <dbReference type="ARBA" id="ARBA00023136"/>
    </source>
</evidence>
<evidence type="ECO:0000313" key="32">
    <source>
        <dbReference type="EMBL" id="QCQ68721.1"/>
    </source>
</evidence>
<dbReference type="GO" id="GO:0005507">
    <property type="term" value="F:copper ion binding"/>
    <property type="evidence" value="ECO:0007669"/>
    <property type="project" value="InterPro"/>
</dbReference>
<evidence type="ECO:0000313" key="46">
    <source>
        <dbReference type="EMBL" id="QCQ68987.1"/>
    </source>
</evidence>
<dbReference type="EMBL" id="MK292683">
    <property type="protein sequence ID" value="QCQ68683.1"/>
    <property type="molecule type" value="Genomic_DNA"/>
</dbReference>
<dbReference type="PROSITE" id="PS00078">
    <property type="entry name" value="COX2"/>
    <property type="match status" value="1"/>
</dbReference>
<dbReference type="EMBL" id="MK292682">
    <property type="protein sequence ID" value="QCQ68664.1"/>
    <property type="molecule type" value="Genomic_DNA"/>
</dbReference>
<keyword evidence="8 13" id="KW-0249">Electron transport</keyword>
<dbReference type="EMBL" id="MK292677">
    <property type="protein sequence ID" value="QCQ68569.1"/>
    <property type="molecule type" value="Genomic_DNA"/>
</dbReference>
<dbReference type="EMBL" id="MK292700">
    <property type="protein sequence ID" value="QCQ68930.1"/>
    <property type="molecule type" value="Genomic_DNA"/>
</dbReference>
<dbReference type="InterPro" id="IPR011759">
    <property type="entry name" value="Cyt_c_oxidase_su2_TM_dom"/>
</dbReference>
<dbReference type="GeneID" id="40340785"/>
<evidence type="ECO:0000313" key="45">
    <source>
        <dbReference type="EMBL" id="QCQ68968.1"/>
    </source>
</evidence>
<evidence type="ECO:0000313" key="17">
    <source>
        <dbReference type="EMBL" id="QCQ68436.1"/>
    </source>
</evidence>
<evidence type="ECO:0000313" key="43">
    <source>
        <dbReference type="EMBL" id="QCQ68930.1"/>
    </source>
</evidence>
<dbReference type="InterPro" id="IPR045187">
    <property type="entry name" value="CcO_II"/>
</dbReference>
<evidence type="ECO:0000313" key="22">
    <source>
        <dbReference type="EMBL" id="QCQ68531.1"/>
    </source>
</evidence>
<evidence type="ECO:0000313" key="21">
    <source>
        <dbReference type="EMBL" id="QCQ68512.1"/>
    </source>
</evidence>
<dbReference type="FunFam" id="2.60.40.420:FF:000001">
    <property type="entry name" value="Cytochrome c oxidase subunit 2"/>
    <property type="match status" value="1"/>
</dbReference>
<name>A0A4P8NP34_9FUNG</name>
<reference evidence="36" key="1">
    <citation type="journal article" date="2018" name="BMC Evol. Biol.">
        <title>The linear mitochondrial genome of the quarantine chytrid Synchytrium endobioticum; insights into the evolution and recent history of an obligate biotrophic plant pathogen.</title>
        <authorList>
            <person name="van de Vossenberg B.T.L.H."/>
            <person name="Brankovics B."/>
            <person name="Nguyen H.D.T."/>
            <person name="van Gent-Pelzer M.P.E."/>
            <person name="Smith D."/>
            <person name="Dadej K."/>
            <person name="Przetakiewicz J."/>
            <person name="Kreuze J.F."/>
            <person name="Boerma M."/>
            <person name="van Leeuwen G.C.M."/>
            <person name="Andre Levesque C."/>
            <person name="van der Lee T.A.J."/>
        </authorList>
    </citation>
    <scope>NUCLEOTIDE SEQUENCE</scope>
    <source>
        <strain evidence="18">01WS</strain>
        <strain evidence="21">02WS</strain>
        <strain evidence="46">03WS</strain>
        <strain evidence="32">04WS</strain>
        <strain evidence="43">06WS</strain>
        <strain evidence="24">07WS</strain>
        <strain evidence="30">08WS</strain>
        <strain evidence="23">09WS</strain>
        <strain evidence="36">10WS</strain>
        <strain evidence="22">BEL01</strain>
        <strain evidence="34">DEN_01</strain>
        <strain evidence="26">EII2015</strain>
        <strain evidence="40">FERA1</strain>
        <strain evidence="25">FERA2</strain>
        <strain evidence="44">LEV6574</strain>
        <strain evidence="42">LEV6602</strain>
        <strain evidence="37">LEV6687</strain>
        <strain evidence="31">LEV6748</strain>
        <strain evidence="33">MB08</strain>
        <strain evidence="38">MB17</strain>
        <strain evidence="27">MB42</strain>
        <strain evidence="35">MB56</strain>
        <strain evidence="17">NED01</strain>
        <strain evidence="41">PER03</strain>
        <strain evidence="29">RUS01</strain>
        <strain evidence="28">SE4</strain>
        <strain evidence="19">SE5</strain>
        <strain evidence="20">SE6</strain>
        <strain evidence="45">SE7</strain>
        <strain evidence="39">UKR01</strain>
    </source>
</reference>
<dbReference type="EMBL" id="MK292673">
    <property type="protein sequence ID" value="QCQ68493.1"/>
    <property type="molecule type" value="Genomic_DNA"/>
</dbReference>
<keyword evidence="11 13" id="KW-0472">Membrane</keyword>
<comment type="function">
    <text evidence="13">Component of the cytochrome c oxidase, the last enzyme in the mitochondrial electron transport chain which drives oxidative phosphorylation. The respiratory chain contains 3 multisubunit complexes succinate dehydrogenase (complex II, CII), ubiquinol-cytochrome c oxidoreductase (cytochrome b-c1 complex, complex III, CIII) and cytochrome c oxidase (complex IV, CIV), that cooperate to transfer electrons derived from NADH and succinate to molecular oxygen, creating an electrochemical gradient over the inner membrane that drives transmembrane transport and the ATP synthase. Cytochrome c oxidase is the component of the respiratory chain that catalyzes the reduction of oxygen to water. Electrons originating from reduced cytochrome c in the intermembrane space (IMS) are transferred via the dinuclear copper A center (CU(A)) of subunit 2 and heme A of subunit 1 to the active site in subunit 1, a binuclear center (BNC) formed by heme A3 and copper B (CU(B)). The BNC reduces molecular oxygen to 2 water molecules using 4 electrons from cytochrome c in the IMS and 4 protons from the mitochondrial matrix.</text>
</comment>
<evidence type="ECO:0000259" key="15">
    <source>
        <dbReference type="PROSITE" id="PS50857"/>
    </source>
</evidence>
<evidence type="ECO:0000313" key="42">
    <source>
        <dbReference type="EMBL" id="QCQ68911.1"/>
    </source>
</evidence>
<keyword evidence="36" id="KW-0560">Oxidoreductase</keyword>
<evidence type="ECO:0000313" key="28">
    <source>
        <dbReference type="EMBL" id="QCQ68645.1"/>
    </source>
</evidence>
<evidence type="ECO:0000256" key="3">
    <source>
        <dbReference type="ARBA" id="ARBA00022448"/>
    </source>
</evidence>
<dbReference type="EMBL" id="MK292657">
    <property type="protein sequence ID" value="QCQ68474.1"/>
    <property type="molecule type" value="Genomic_DNA"/>
</dbReference>
<evidence type="ECO:0000313" key="27">
    <source>
        <dbReference type="EMBL" id="QCQ68626.1"/>
    </source>
</evidence>
<gene>
    <name evidence="36" type="primary">cox2</name>
</gene>
<keyword evidence="6 13" id="KW-0479">Metal-binding</keyword>
<dbReference type="EMBL" id="MK292690">
    <property type="protein sequence ID" value="QCQ68816.1"/>
    <property type="molecule type" value="Genomic_DNA"/>
</dbReference>
<feature type="domain" description="Cytochrome oxidase subunit II transmembrane region profile" evidence="16">
    <location>
        <begin position="38"/>
        <end position="127"/>
    </location>
</feature>
<dbReference type="Pfam" id="PF00116">
    <property type="entry name" value="COX2"/>
    <property type="match status" value="1"/>
</dbReference>
<evidence type="ECO:0000313" key="31">
    <source>
        <dbReference type="EMBL" id="QCQ68702.1"/>
    </source>
</evidence>
<dbReference type="EMBL" id="MK292687">
    <property type="protein sequence ID" value="QCQ68759.1"/>
    <property type="molecule type" value="Genomic_DNA"/>
</dbReference>
<comment type="similarity">
    <text evidence="2 13">Belongs to the cytochrome c oxidase subunit 2 family.</text>
</comment>
<evidence type="ECO:0000313" key="39">
    <source>
        <dbReference type="EMBL" id="QCQ68854.1"/>
    </source>
</evidence>
<dbReference type="EMBL" id="MK292701">
    <property type="protein sequence ID" value="QCQ68949.1"/>
    <property type="molecule type" value="Genomic_DNA"/>
</dbReference>
<evidence type="ECO:0000256" key="12">
    <source>
        <dbReference type="ARBA" id="ARBA00049512"/>
    </source>
</evidence>
<dbReference type="EMBL" id="MK292676">
    <property type="protein sequence ID" value="QCQ68550.1"/>
    <property type="molecule type" value="Genomic_DNA"/>
</dbReference>
<comment type="catalytic activity">
    <reaction evidence="12">
        <text>4 Fe(II)-[cytochrome c] + O2 + 8 H(+)(in) = 4 Fe(III)-[cytochrome c] + 2 H2O + 4 H(+)(out)</text>
        <dbReference type="Rhea" id="RHEA:11436"/>
        <dbReference type="Rhea" id="RHEA-COMP:10350"/>
        <dbReference type="Rhea" id="RHEA-COMP:14399"/>
        <dbReference type="ChEBI" id="CHEBI:15377"/>
        <dbReference type="ChEBI" id="CHEBI:15378"/>
        <dbReference type="ChEBI" id="CHEBI:15379"/>
        <dbReference type="ChEBI" id="CHEBI:29033"/>
        <dbReference type="ChEBI" id="CHEBI:29034"/>
        <dbReference type="EC" id="7.1.1.9"/>
    </reaction>
    <physiologicalReaction direction="left-to-right" evidence="12">
        <dbReference type="Rhea" id="RHEA:11437"/>
    </physiologicalReaction>
</comment>
<dbReference type="PROSITE" id="PS50857">
    <property type="entry name" value="COX2_CUA"/>
    <property type="match status" value="1"/>
</dbReference>
<keyword evidence="10 13" id="KW-0186">Copper</keyword>
<dbReference type="EMBL" id="MK292675">
    <property type="protein sequence ID" value="QCQ68531.1"/>
    <property type="molecule type" value="Genomic_DNA"/>
</dbReference>
<dbReference type="SUPFAM" id="SSF49503">
    <property type="entry name" value="Cupredoxins"/>
    <property type="match status" value="1"/>
</dbReference>
<evidence type="ECO:0000313" key="20">
    <source>
        <dbReference type="EMBL" id="QCQ68493.1"/>
    </source>
</evidence>
<dbReference type="EMBL" id="MK292655">
    <property type="protein sequence ID" value="QCQ68436.1"/>
    <property type="molecule type" value="Genomic_DNA"/>
</dbReference>
<dbReference type="Gene3D" id="1.10.287.90">
    <property type="match status" value="1"/>
</dbReference>
<evidence type="ECO:0000256" key="13">
    <source>
        <dbReference type="RuleBase" id="RU000457"/>
    </source>
</evidence>
<evidence type="ECO:0000256" key="7">
    <source>
        <dbReference type="ARBA" id="ARBA00022967"/>
    </source>
</evidence>
<dbReference type="EMBL" id="MK292679">
    <property type="protein sequence ID" value="QCQ68607.1"/>
    <property type="molecule type" value="Genomic_DNA"/>
</dbReference>
<keyword evidence="7" id="KW-1278">Translocase</keyword>
<keyword evidence="4 13" id="KW-0679">Respiratory chain</keyword>
<evidence type="ECO:0000313" key="34">
    <source>
        <dbReference type="EMBL" id="QCQ68759.1"/>
    </source>
</evidence>
<dbReference type="GO" id="GO:0016491">
    <property type="term" value="F:oxidoreductase activity"/>
    <property type="evidence" value="ECO:0007669"/>
    <property type="project" value="UniProtKB-KW"/>
</dbReference>
<accession>A0A4P8NP34</accession>
<evidence type="ECO:0000313" key="35">
    <source>
        <dbReference type="EMBL" id="QCQ68778.1"/>
    </source>
</evidence>
<dbReference type="GO" id="GO:0042773">
    <property type="term" value="P:ATP synthesis coupled electron transport"/>
    <property type="evidence" value="ECO:0007669"/>
    <property type="project" value="TreeGrafter"/>
</dbReference>
<evidence type="ECO:0000313" key="26">
    <source>
        <dbReference type="EMBL" id="QCQ68607.1"/>
    </source>
</evidence>
<dbReference type="Pfam" id="PF02790">
    <property type="entry name" value="COX2_TM"/>
    <property type="match status" value="1"/>
</dbReference>
<keyword evidence="9 14" id="KW-1133">Transmembrane helix</keyword>
<dbReference type="InterPro" id="IPR002429">
    <property type="entry name" value="CcO_II-like_C"/>
</dbReference>
<evidence type="ECO:0000256" key="4">
    <source>
        <dbReference type="ARBA" id="ARBA00022660"/>
    </source>
</evidence>
<comment type="subcellular location">
    <subcellularLocation>
        <location evidence="1">Membrane</location>
        <topology evidence="1">Multi-pass membrane protein</topology>
    </subcellularLocation>
    <subcellularLocation>
        <location evidence="13">Mitochondrion inner membrane</location>
        <topology evidence="13">Multi-pass membrane protein</topology>
    </subcellularLocation>
</comment>
<dbReference type="CDD" id="cd13912">
    <property type="entry name" value="CcO_II_C"/>
    <property type="match status" value="1"/>
</dbReference>
<dbReference type="PANTHER" id="PTHR22888:SF9">
    <property type="entry name" value="CYTOCHROME C OXIDASE SUBUNIT 2"/>
    <property type="match status" value="1"/>
</dbReference>
<evidence type="ECO:0000313" key="29">
    <source>
        <dbReference type="EMBL" id="QCQ68664.1"/>
    </source>
</evidence>
<dbReference type="EMBL" id="MK292674">
    <property type="protein sequence ID" value="QCQ68512.1"/>
    <property type="molecule type" value="Genomic_DNA"/>
</dbReference>
<evidence type="ECO:0000256" key="8">
    <source>
        <dbReference type="ARBA" id="ARBA00022982"/>
    </source>
</evidence>
<evidence type="ECO:0000313" key="41">
    <source>
        <dbReference type="EMBL" id="QCQ68892.1"/>
    </source>
</evidence>
<dbReference type="EMBL" id="MK292689">
    <property type="protein sequence ID" value="QCQ68797.1"/>
    <property type="molecule type" value="Genomic_DNA"/>
</dbReference>
<dbReference type="InterPro" id="IPR034210">
    <property type="entry name" value="CcO_II_C"/>
</dbReference>
<evidence type="ECO:0000313" key="25">
    <source>
        <dbReference type="EMBL" id="QCQ68588.1"/>
    </source>
</evidence>
<dbReference type="GO" id="GO:0005743">
    <property type="term" value="C:mitochondrial inner membrane"/>
    <property type="evidence" value="ECO:0007669"/>
    <property type="project" value="UniProtKB-SubCell"/>
</dbReference>
<evidence type="ECO:0000313" key="19">
    <source>
        <dbReference type="EMBL" id="QCQ68474.1"/>
    </source>
</evidence>
<dbReference type="AlphaFoldDB" id="A0A4P8NP34"/>
<dbReference type="InterPro" id="IPR001505">
    <property type="entry name" value="Copper_CuA"/>
</dbReference>
<evidence type="ECO:0000313" key="18">
    <source>
        <dbReference type="EMBL" id="QCQ68455.1"/>
    </source>
</evidence>
<evidence type="ECO:0000313" key="38">
    <source>
        <dbReference type="EMBL" id="QCQ68835.1"/>
    </source>
</evidence>
<evidence type="ECO:0000256" key="9">
    <source>
        <dbReference type="ARBA" id="ARBA00022989"/>
    </source>
</evidence>
<dbReference type="EMBL" id="MK292684">
    <property type="protein sequence ID" value="QCQ68702.1"/>
    <property type="molecule type" value="Genomic_DNA"/>
</dbReference>
<dbReference type="EMBL" id="MK292698">
    <property type="protein sequence ID" value="QCQ68911.1"/>
    <property type="molecule type" value="Genomic_DNA"/>
</dbReference>
<keyword evidence="3 13" id="KW-0813">Transport</keyword>
<sequence>MSTMIQNIWSLGTLALNSRTLELNIQIFLNNSTLRADFAEKWAFGFQDPASPWMYAIIDLHDRIMFYLIILLIVVVWFLVSATLNTNPLNFHHGNLIELIWTLTPAGILWAIGLPSLKLLYMIDEILDAEITIKAIGNQWYWSYEYSDYVDSLDKSIAFDSFMVSDDSLEEGDLRQLAVDNYLVLPINTSIRLLVTSNDVIHSFAIPSLALKLDAIPGRLNSTGILITRPSTFYGQCSELCGVLHGFMPIGIHGVDLPSYLNFLRSMD</sequence>
<dbReference type="EMBL" id="MK292696">
    <property type="protein sequence ID" value="QCQ68873.1"/>
    <property type="molecule type" value="Genomic_DNA"/>
</dbReference>
<dbReference type="InterPro" id="IPR036257">
    <property type="entry name" value="Cyt_c_oxidase_su2_TM_sf"/>
</dbReference>
<dbReference type="EMBL" id="MK292688">
    <property type="protein sequence ID" value="QCQ68778.1"/>
    <property type="molecule type" value="Genomic_DNA"/>
</dbReference>
<evidence type="ECO:0000313" key="44">
    <source>
        <dbReference type="EMBL" id="QCQ68949.1"/>
    </source>
</evidence>
<evidence type="ECO:0000313" key="33">
    <source>
        <dbReference type="EMBL" id="QCQ68740.1"/>
    </source>
</evidence>
<evidence type="ECO:0000313" key="37">
    <source>
        <dbReference type="EMBL" id="QCQ68816.1"/>
    </source>
</evidence>
<dbReference type="SUPFAM" id="SSF81464">
    <property type="entry name" value="Cytochrome c oxidase subunit II-like, transmembrane region"/>
    <property type="match status" value="1"/>
</dbReference>
<dbReference type="InterPro" id="IPR008972">
    <property type="entry name" value="Cupredoxin"/>
</dbReference>
<dbReference type="EMBL" id="MK292697">
    <property type="protein sequence ID" value="QCQ68892.1"/>
    <property type="molecule type" value="Genomic_DNA"/>
</dbReference>
<evidence type="ECO:0000313" key="40">
    <source>
        <dbReference type="EMBL" id="QCQ68873.1"/>
    </source>
</evidence>
<dbReference type="EMBL" id="MK292678">
    <property type="protein sequence ID" value="QCQ68588.1"/>
    <property type="molecule type" value="Genomic_DNA"/>
</dbReference>
<evidence type="ECO:0000313" key="36">
    <source>
        <dbReference type="EMBL" id="QCQ68797.1"/>
    </source>
</evidence>
<evidence type="ECO:0000313" key="30">
    <source>
        <dbReference type="EMBL" id="QCQ68683.1"/>
    </source>
</evidence>
<evidence type="ECO:0000256" key="10">
    <source>
        <dbReference type="ARBA" id="ARBA00023008"/>
    </source>
</evidence>
<dbReference type="EMBL" id="MK292686">
    <property type="protein sequence ID" value="QCQ68740.1"/>
    <property type="molecule type" value="Genomic_DNA"/>
</dbReference>
<dbReference type="EMBL" id="MK292681">
    <property type="protein sequence ID" value="QCQ68645.1"/>
    <property type="molecule type" value="Genomic_DNA"/>
</dbReference>
<evidence type="ECO:0000256" key="1">
    <source>
        <dbReference type="ARBA" id="ARBA00004141"/>
    </source>
</evidence>
<dbReference type="EMBL" id="MK292692">
    <property type="protein sequence ID" value="QCQ68854.1"/>
    <property type="molecule type" value="Genomic_DNA"/>
</dbReference>
<feature type="domain" description="Cytochrome oxidase subunit II copper A binding" evidence="15">
    <location>
        <begin position="128"/>
        <end position="266"/>
    </location>
</feature>
<protein>
    <recommendedName>
        <fullName evidence="13">Cytochrome c oxidase subunit 2</fullName>
    </recommendedName>
</protein>
<dbReference type="GO" id="GO:0004129">
    <property type="term" value="F:cytochrome-c oxidase activity"/>
    <property type="evidence" value="ECO:0007669"/>
    <property type="project" value="UniProtKB-EC"/>
</dbReference>
<evidence type="ECO:0000256" key="6">
    <source>
        <dbReference type="ARBA" id="ARBA00022723"/>
    </source>
</evidence>
<dbReference type="EMBL" id="MK292691">
    <property type="protein sequence ID" value="QCQ68835.1"/>
    <property type="molecule type" value="Genomic_DNA"/>
</dbReference>
<dbReference type="PRINTS" id="PR01166">
    <property type="entry name" value="CYCOXIDASEII"/>
</dbReference>
<proteinExistence type="inferred from homology"/>
<evidence type="ECO:0000256" key="14">
    <source>
        <dbReference type="SAM" id="Phobius"/>
    </source>
</evidence>
<organism evidence="36">
    <name type="scientific">Synchytrium endobioticum</name>
    <dbReference type="NCBI Taxonomy" id="286115"/>
    <lineage>
        <taxon>Eukaryota</taxon>
        <taxon>Fungi</taxon>
        <taxon>Fungi incertae sedis</taxon>
        <taxon>Chytridiomycota</taxon>
        <taxon>Chytridiomycota incertae sedis</taxon>
        <taxon>Chytridiomycetes</taxon>
        <taxon>Synchytriales</taxon>
        <taxon>Synchytriaceae</taxon>
        <taxon>Synchytrium</taxon>
    </lineage>
</organism>
<dbReference type="PROSITE" id="PS50999">
    <property type="entry name" value="COX2_TM"/>
    <property type="match status" value="1"/>
</dbReference>
<evidence type="ECO:0000259" key="16">
    <source>
        <dbReference type="PROSITE" id="PS50999"/>
    </source>
</evidence>
<geneLocation type="mitochondrion" evidence="36"/>
<dbReference type="EMBL" id="MK292656">
    <property type="protein sequence ID" value="QCQ68455.1"/>
    <property type="molecule type" value="Genomic_DNA"/>
</dbReference>
<dbReference type="EMBL" id="MK292680">
    <property type="protein sequence ID" value="QCQ68626.1"/>
    <property type="molecule type" value="Genomic_DNA"/>
</dbReference>
<comment type="cofactor">
    <cofactor evidence="13">
        <name>Cu cation</name>
        <dbReference type="ChEBI" id="CHEBI:23378"/>
    </cofactor>
    <text evidence="13">Binds a copper A center.</text>
</comment>
<evidence type="ECO:0000313" key="23">
    <source>
        <dbReference type="EMBL" id="QCQ68550.1"/>
    </source>
</evidence>